<feature type="signal peptide" evidence="8">
    <location>
        <begin position="1"/>
        <end position="22"/>
    </location>
</feature>
<evidence type="ECO:0000256" key="5">
    <source>
        <dbReference type="ARBA" id="ARBA00022801"/>
    </source>
</evidence>
<feature type="disulfide bond" evidence="7">
    <location>
        <begin position="93"/>
        <end position="99"/>
    </location>
</feature>
<evidence type="ECO:0000256" key="1">
    <source>
        <dbReference type="ARBA" id="ARBA00000632"/>
    </source>
</evidence>
<keyword evidence="8" id="KW-0732">Signal</keyword>
<keyword evidence="4" id="KW-0081">Bacteriolytic enzyme</keyword>
<dbReference type="InterPro" id="IPR008597">
    <property type="entry name" value="Invert_lysozyme"/>
</dbReference>
<evidence type="ECO:0000256" key="3">
    <source>
        <dbReference type="ARBA" id="ARBA00022529"/>
    </source>
</evidence>
<evidence type="ECO:0000313" key="10">
    <source>
        <dbReference type="Proteomes" id="UP001516400"/>
    </source>
</evidence>
<dbReference type="PROSITE" id="PS51909">
    <property type="entry name" value="LYSOZYME_I"/>
    <property type="match status" value="1"/>
</dbReference>
<organism evidence="9 10">
    <name type="scientific">Cryptolaemus montrouzieri</name>
    <dbReference type="NCBI Taxonomy" id="559131"/>
    <lineage>
        <taxon>Eukaryota</taxon>
        <taxon>Metazoa</taxon>
        <taxon>Ecdysozoa</taxon>
        <taxon>Arthropoda</taxon>
        <taxon>Hexapoda</taxon>
        <taxon>Insecta</taxon>
        <taxon>Pterygota</taxon>
        <taxon>Neoptera</taxon>
        <taxon>Endopterygota</taxon>
        <taxon>Coleoptera</taxon>
        <taxon>Polyphaga</taxon>
        <taxon>Cucujiformia</taxon>
        <taxon>Coccinelloidea</taxon>
        <taxon>Coccinellidae</taxon>
        <taxon>Scymninae</taxon>
        <taxon>Scymnini</taxon>
        <taxon>Cryptolaemus</taxon>
    </lineage>
</organism>
<sequence>MRKYLVRMNFWLLFFIFVGVKCTLDFQCYRCICELYTDCKDKPCNDEKCKEINSDNYNCACGPFSITPGYWLAAKKPSLDGNNDTDEMNFKKCAKSIACSRIAVQYNMEKYAEDCDGNKVIDCYDYVLIHNFGAHACFTKRFDNQTQMKFDKCMGKVVDPFSTVTRRKKQTNKFSGGFDFSRNPYPVQNRNSGNFSME</sequence>
<dbReference type="GO" id="GO:0042742">
    <property type="term" value="P:defense response to bacterium"/>
    <property type="evidence" value="ECO:0007669"/>
    <property type="project" value="UniProtKB-KW"/>
</dbReference>
<dbReference type="Proteomes" id="UP001516400">
    <property type="component" value="Unassembled WGS sequence"/>
</dbReference>
<evidence type="ECO:0000313" key="9">
    <source>
        <dbReference type="EMBL" id="KAL3272419.1"/>
    </source>
</evidence>
<keyword evidence="7" id="KW-1015">Disulfide bond</keyword>
<keyword evidence="10" id="KW-1185">Reference proteome</keyword>
<protein>
    <recommendedName>
        <fullName evidence="2">lysozyme</fullName>
        <ecNumber evidence="2">3.2.1.17</ecNumber>
    </recommendedName>
</protein>
<evidence type="ECO:0000256" key="4">
    <source>
        <dbReference type="ARBA" id="ARBA00022638"/>
    </source>
</evidence>
<evidence type="ECO:0000256" key="7">
    <source>
        <dbReference type="PIRSR" id="PIRSR608597-3"/>
    </source>
</evidence>
<dbReference type="GO" id="GO:0031640">
    <property type="term" value="P:killing of cells of another organism"/>
    <property type="evidence" value="ECO:0007669"/>
    <property type="project" value="UniProtKB-KW"/>
</dbReference>
<accession>A0ABD2N290</accession>
<dbReference type="EMBL" id="JABFTP020000062">
    <property type="protein sequence ID" value="KAL3272419.1"/>
    <property type="molecule type" value="Genomic_DNA"/>
</dbReference>
<dbReference type="Pfam" id="PF05497">
    <property type="entry name" value="Destabilase"/>
    <property type="match status" value="1"/>
</dbReference>
<feature type="chain" id="PRO_5044887700" description="lysozyme" evidence="8">
    <location>
        <begin position="23"/>
        <end position="198"/>
    </location>
</feature>
<gene>
    <name evidence="9" type="ORF">HHI36_013901</name>
</gene>
<keyword evidence="5" id="KW-0378">Hydrolase</keyword>
<reference evidence="9 10" key="1">
    <citation type="journal article" date="2021" name="BMC Biol.">
        <title>Horizontally acquired antibacterial genes associated with adaptive radiation of ladybird beetles.</title>
        <authorList>
            <person name="Li H.S."/>
            <person name="Tang X.F."/>
            <person name="Huang Y.H."/>
            <person name="Xu Z.Y."/>
            <person name="Chen M.L."/>
            <person name="Du X.Y."/>
            <person name="Qiu B.Y."/>
            <person name="Chen P.T."/>
            <person name="Zhang W."/>
            <person name="Slipinski A."/>
            <person name="Escalona H.E."/>
            <person name="Waterhouse R.M."/>
            <person name="Zwick A."/>
            <person name="Pang H."/>
        </authorList>
    </citation>
    <scope>NUCLEOTIDE SEQUENCE [LARGE SCALE GENOMIC DNA]</scope>
    <source>
        <strain evidence="9">SYSU2018</strain>
    </source>
</reference>
<dbReference type="AlphaFoldDB" id="A0ABD2N290"/>
<feature type="disulfide bond" evidence="7">
    <location>
        <begin position="33"/>
        <end position="39"/>
    </location>
</feature>
<keyword evidence="6" id="KW-0326">Glycosidase</keyword>
<feature type="disulfide bond" evidence="7">
    <location>
        <begin position="44"/>
        <end position="61"/>
    </location>
</feature>
<evidence type="ECO:0000256" key="8">
    <source>
        <dbReference type="SAM" id="SignalP"/>
    </source>
</evidence>
<comment type="catalytic activity">
    <reaction evidence="1">
        <text>Hydrolysis of (1-&gt;4)-beta-linkages between N-acetylmuramic acid and N-acetyl-D-glucosamine residues in a peptidoglycan and between N-acetyl-D-glucosamine residues in chitodextrins.</text>
        <dbReference type="EC" id="3.2.1.17"/>
    </reaction>
</comment>
<keyword evidence="3" id="KW-0929">Antimicrobial</keyword>
<evidence type="ECO:0000256" key="6">
    <source>
        <dbReference type="ARBA" id="ARBA00023295"/>
    </source>
</evidence>
<comment type="caution">
    <text evidence="9">The sequence shown here is derived from an EMBL/GenBank/DDBJ whole genome shotgun (WGS) entry which is preliminary data.</text>
</comment>
<dbReference type="Gene3D" id="1.10.530.10">
    <property type="match status" value="1"/>
</dbReference>
<feature type="disulfide bond" evidence="7">
    <location>
        <begin position="28"/>
        <end position="123"/>
    </location>
</feature>
<evidence type="ECO:0000256" key="2">
    <source>
        <dbReference type="ARBA" id="ARBA00012732"/>
    </source>
</evidence>
<dbReference type="GO" id="GO:0003796">
    <property type="term" value="F:lysozyme activity"/>
    <property type="evidence" value="ECO:0007669"/>
    <property type="project" value="UniProtKB-EC"/>
</dbReference>
<proteinExistence type="predicted"/>
<dbReference type="EC" id="3.2.1.17" evidence="2"/>
<name>A0ABD2N290_9CUCU</name>